<dbReference type="InterPro" id="IPR000878">
    <property type="entry name" value="4pyrrol_Mease"/>
</dbReference>
<dbReference type="PANTHER" id="PTHR46111:SF1">
    <property type="entry name" value="RIBOSOMAL RNA SMALL SUBUNIT METHYLTRANSFERASE I"/>
    <property type="match status" value="1"/>
</dbReference>
<organism evidence="2">
    <name type="scientific">marine metagenome</name>
    <dbReference type="NCBI Taxonomy" id="408172"/>
    <lineage>
        <taxon>unclassified sequences</taxon>
        <taxon>metagenomes</taxon>
        <taxon>ecological metagenomes</taxon>
    </lineage>
</organism>
<reference evidence="2" key="1">
    <citation type="submission" date="2018-05" db="EMBL/GenBank/DDBJ databases">
        <authorList>
            <person name="Lanie J.A."/>
            <person name="Ng W.-L."/>
            <person name="Kazmierczak K.M."/>
            <person name="Andrzejewski T.M."/>
            <person name="Davidsen T.M."/>
            <person name="Wayne K.J."/>
            <person name="Tettelin H."/>
            <person name="Glass J.I."/>
            <person name="Rusch D."/>
            <person name="Podicherti R."/>
            <person name="Tsui H.-C.T."/>
            <person name="Winkler M.E."/>
        </authorList>
    </citation>
    <scope>NUCLEOTIDE SEQUENCE</scope>
</reference>
<gene>
    <name evidence="2" type="ORF">METZ01_LOCUS106185</name>
</gene>
<evidence type="ECO:0000259" key="1">
    <source>
        <dbReference type="Pfam" id="PF00590"/>
    </source>
</evidence>
<dbReference type="AlphaFoldDB" id="A0A381WM26"/>
<dbReference type="SUPFAM" id="SSF53790">
    <property type="entry name" value="Tetrapyrrole methylase"/>
    <property type="match status" value="1"/>
</dbReference>
<feature type="non-terminal residue" evidence="2">
    <location>
        <position position="83"/>
    </location>
</feature>
<protein>
    <recommendedName>
        <fullName evidence="1">Tetrapyrrole methylase domain-containing protein</fullName>
    </recommendedName>
</protein>
<accession>A0A381WM26</accession>
<dbReference type="InterPro" id="IPR014777">
    <property type="entry name" value="4pyrrole_Mease_sub1"/>
</dbReference>
<dbReference type="InterPro" id="IPR008189">
    <property type="entry name" value="rRNA_ssu_MeTfrase_I"/>
</dbReference>
<dbReference type="InterPro" id="IPR035996">
    <property type="entry name" value="4pyrrol_Methylase_sf"/>
</dbReference>
<dbReference type="GO" id="GO:0008168">
    <property type="term" value="F:methyltransferase activity"/>
    <property type="evidence" value="ECO:0007669"/>
    <property type="project" value="InterPro"/>
</dbReference>
<proteinExistence type="predicted"/>
<evidence type="ECO:0000313" key="2">
    <source>
        <dbReference type="EMBL" id="SVA53331.1"/>
    </source>
</evidence>
<name>A0A381WM26_9ZZZZ</name>
<dbReference type="PANTHER" id="PTHR46111">
    <property type="entry name" value="RIBOSOMAL RNA SMALL SUBUNIT METHYLTRANSFERASE I"/>
    <property type="match status" value="1"/>
</dbReference>
<sequence>MGDLYIVSTPIGNLKDITFRAVETLEEVDLIFSEDTRITKKLLNHLGINRRIQSLNEHNEIKKTPKILQQLSQGKSVALISDA</sequence>
<feature type="domain" description="Tetrapyrrole methylase" evidence="1">
    <location>
        <begin position="4"/>
        <end position="81"/>
    </location>
</feature>
<dbReference type="Pfam" id="PF00590">
    <property type="entry name" value="TP_methylase"/>
    <property type="match status" value="1"/>
</dbReference>
<dbReference type="Gene3D" id="3.40.1010.10">
    <property type="entry name" value="Cobalt-precorrin-4 Transmethylase, Domain 1"/>
    <property type="match status" value="1"/>
</dbReference>
<dbReference type="EMBL" id="UINC01012181">
    <property type="protein sequence ID" value="SVA53331.1"/>
    <property type="molecule type" value="Genomic_DNA"/>
</dbReference>